<dbReference type="InterPro" id="IPR001506">
    <property type="entry name" value="Peptidase_M12A"/>
</dbReference>
<dbReference type="InterPro" id="IPR024079">
    <property type="entry name" value="MetalloPept_cat_dom_sf"/>
</dbReference>
<dbReference type="SUPFAM" id="SSF55486">
    <property type="entry name" value="Metalloproteases ('zincins'), catalytic domain"/>
    <property type="match status" value="1"/>
</dbReference>
<name>A0A9X3EQR0_9BACT</name>
<reference evidence="2" key="1">
    <citation type="submission" date="2022-11" db="EMBL/GenBank/DDBJ databases">
        <title>Minimal conservation of predation-associated metabolite biosynthetic gene clusters underscores biosynthetic potential of Myxococcota including descriptions for ten novel species: Archangium lansinium sp. nov., Myxococcus landrumus sp. nov., Nannocystis bai.</title>
        <authorList>
            <person name="Ahearne A."/>
            <person name="Stevens C."/>
            <person name="Phillips K."/>
        </authorList>
    </citation>
    <scope>NUCLEOTIDE SEQUENCE</scope>
    <source>
        <strain evidence="2">Na p29</strain>
    </source>
</reference>
<dbReference type="GO" id="GO:0006508">
    <property type="term" value="P:proteolysis"/>
    <property type="evidence" value="ECO:0007669"/>
    <property type="project" value="InterPro"/>
</dbReference>
<keyword evidence="3" id="KW-1185">Reference proteome</keyword>
<dbReference type="RefSeq" id="WP_267770287.1">
    <property type="nucleotide sequence ID" value="NZ_JAPNKE010000002.1"/>
</dbReference>
<dbReference type="Pfam" id="PF01400">
    <property type="entry name" value="Astacin"/>
    <property type="match status" value="1"/>
</dbReference>
<protein>
    <submittedName>
        <fullName evidence="2">M12 family metallopeptidase</fullName>
    </submittedName>
</protein>
<dbReference type="AlphaFoldDB" id="A0A9X3EQR0"/>
<gene>
    <name evidence="2" type="ORF">OV079_19230</name>
</gene>
<evidence type="ECO:0000313" key="3">
    <source>
        <dbReference type="Proteomes" id="UP001150924"/>
    </source>
</evidence>
<dbReference type="InterPro" id="IPR028994">
    <property type="entry name" value="Integrin_alpha_N"/>
</dbReference>
<accession>A0A9X3EQR0</accession>
<comment type="caution">
    <text evidence="2">The sequence shown here is derived from an EMBL/GenBank/DDBJ whole genome shotgun (WGS) entry which is preliminary data.</text>
</comment>
<feature type="domain" description="Peptidase M12A" evidence="1">
    <location>
        <begin position="10"/>
        <end position="37"/>
    </location>
</feature>
<dbReference type="Gene3D" id="3.40.390.10">
    <property type="entry name" value="Collagenase (Catalytic Domain)"/>
    <property type="match status" value="1"/>
</dbReference>
<dbReference type="EMBL" id="JAPNKE010000002">
    <property type="protein sequence ID" value="MCY1007644.1"/>
    <property type="molecule type" value="Genomic_DNA"/>
</dbReference>
<evidence type="ECO:0000313" key="2">
    <source>
        <dbReference type="EMBL" id="MCY1007644.1"/>
    </source>
</evidence>
<dbReference type="SUPFAM" id="SSF69318">
    <property type="entry name" value="Integrin alpha N-terminal domain"/>
    <property type="match status" value="1"/>
</dbReference>
<dbReference type="GO" id="GO:0004222">
    <property type="term" value="F:metalloendopeptidase activity"/>
    <property type="evidence" value="ECO:0007669"/>
    <property type="project" value="InterPro"/>
</dbReference>
<proteinExistence type="predicted"/>
<sequence>MSEMYSPEMVVLHELGHLLGFVHEHSRFEQSREICVDAASTEFRGLTYPDPASVMGDARCPGISAASKQGRLSRGDRLGASILYALPRSRVDVDGDGREDVVWFQPGGEAYEVWYGAPAGRFARRSFSLCQADGPCPSRAPRSWRPVALAGADGRTEVLMFGPEEITDELWQPPAQGRGGFVRSRVEAPGSAAPIVGAFAADGRDAVWWWRPGAEVDARWVWRAGGVEDEPLDDRFAAGYGWPLVGLWTPGRGSRRAAARCCGSTRSGSRSSCGRSEMTRRTCCNGQACRPAGCAGATSRSAASATSTATAWTRRCGGTRARRRLCAGTRTGCGARTGAAIRPAGRAARAQATCRRAWRSVTSTATGPTTRCGGRRRRTALGCGG</sequence>
<evidence type="ECO:0000259" key="1">
    <source>
        <dbReference type="Pfam" id="PF01400"/>
    </source>
</evidence>
<organism evidence="2 3">
    <name type="scientific">Nannocystis pusilla</name>
    <dbReference type="NCBI Taxonomy" id="889268"/>
    <lineage>
        <taxon>Bacteria</taxon>
        <taxon>Pseudomonadati</taxon>
        <taxon>Myxococcota</taxon>
        <taxon>Polyangia</taxon>
        <taxon>Nannocystales</taxon>
        <taxon>Nannocystaceae</taxon>
        <taxon>Nannocystis</taxon>
    </lineage>
</organism>
<dbReference type="Proteomes" id="UP001150924">
    <property type="component" value="Unassembled WGS sequence"/>
</dbReference>